<feature type="region of interest" description="Disordered" evidence="3">
    <location>
        <begin position="1"/>
        <end position="50"/>
    </location>
</feature>
<reference evidence="4" key="1">
    <citation type="journal article" date="2023" name="bioRxiv">
        <title>Scaffold-level genome assemblies of two parasitoid biocontrol wasps reveal the parthenogenesis mechanism and an associated novel virus.</title>
        <authorList>
            <person name="Inwood S."/>
            <person name="Skelly J."/>
            <person name="Guhlin J."/>
            <person name="Harrop T."/>
            <person name="Goldson S."/>
            <person name="Dearden P."/>
        </authorList>
    </citation>
    <scope>NUCLEOTIDE SEQUENCE</scope>
    <source>
        <strain evidence="4">Irish</strain>
        <tissue evidence="4">Whole body</tissue>
    </source>
</reference>
<keyword evidence="5" id="KW-1185">Reference proteome</keyword>
<sequence>MASNTAPTTTTKAPTTTTKPSTTTEAPTTTTEPPTTTTEPPTTTTKTPTTTRVKLTSRSANQTHRLANTMQDFKDITLNFETQLIEDYDIHNDKEFNIFSPHFVTKAVLTMALGARDETKSKLINALNLNRTYLTLPLDWNSTLKKDIDSFFKIHPSTMVEISTIQGCHMDPDFKNIMDDVGTIFSKDSQNGFINITSKSTMDIYLQEFFDICINHNLKKKIQIVAKTHRGKIPHLDDAEFFELISNFNSHALDRLIFIRTNGNKKNIHKIRNKFSKLKYEDFSHYTNDTVLLNLPLMNKISDEYNFQQIYNSSTRTTYSASNLMKNSRGDFGNICMIPRSNTPHSVNYIQNIVVNKISEGVKECKPTQLNKLELIELNKSPFIMLQFLDKSIIQFTMYNGPPKIPLANRSQIILYNKFHDNIFNFQTTLIQNVTMSGKLTYFSPFIMTRTLLLIGLAAESKTKFTLRKSLNLQYHDLKLQSNSTNFLSIGVQHFIRTFIPKLFPQFYDVMKVYAKCKIKSEFKSGMEDLDLINGVDSSKIWSLKKGQMMIFLSSANMALFWSEYSVKCFITKEMNMTTMIANSQRGTIPSLDEADFIELPFTGEWHNLTESRLIFIRPGVKIKHNIIDIKRKFSQLNIDDFSKYRKETIRLQVPTISSNITLKFKNDPAYKLLDTLMKVQSSGILEGNFNRFCTNSRKSLYNIQYMHHRLQFNMTNLDLEMCKAGDGNGLELYELREQFIMLYISKKSILAAAIHD</sequence>
<protein>
    <recommendedName>
        <fullName evidence="6">Serpin domain-containing protein</fullName>
    </recommendedName>
</protein>
<evidence type="ECO:0000256" key="1">
    <source>
        <dbReference type="ARBA" id="ARBA00022690"/>
    </source>
</evidence>
<comment type="caution">
    <text evidence="4">The sequence shown here is derived from an EMBL/GenBank/DDBJ whole genome shotgun (WGS) entry which is preliminary data.</text>
</comment>
<accession>A0AA39C4K2</accession>
<keyword evidence="2" id="KW-0722">Serine protease inhibitor</keyword>
<evidence type="ECO:0008006" key="6">
    <source>
        <dbReference type="Google" id="ProtNLM"/>
    </source>
</evidence>
<dbReference type="InterPro" id="IPR036186">
    <property type="entry name" value="Serpin_sf"/>
</dbReference>
<dbReference type="Proteomes" id="UP001168990">
    <property type="component" value="Unassembled WGS sequence"/>
</dbReference>
<name>A0AA39C4K2_9HYME</name>
<evidence type="ECO:0000313" key="4">
    <source>
        <dbReference type="EMBL" id="KAK0157713.1"/>
    </source>
</evidence>
<evidence type="ECO:0000256" key="3">
    <source>
        <dbReference type="SAM" id="MobiDB-lite"/>
    </source>
</evidence>
<proteinExistence type="predicted"/>
<dbReference type="InterPro" id="IPR042178">
    <property type="entry name" value="Serpin_sf_1"/>
</dbReference>
<dbReference type="GO" id="GO:0004867">
    <property type="term" value="F:serine-type endopeptidase inhibitor activity"/>
    <property type="evidence" value="ECO:0007669"/>
    <property type="project" value="UniProtKB-KW"/>
</dbReference>
<organism evidence="4 5">
    <name type="scientific">Microctonus aethiopoides</name>
    <dbReference type="NCBI Taxonomy" id="144406"/>
    <lineage>
        <taxon>Eukaryota</taxon>
        <taxon>Metazoa</taxon>
        <taxon>Ecdysozoa</taxon>
        <taxon>Arthropoda</taxon>
        <taxon>Hexapoda</taxon>
        <taxon>Insecta</taxon>
        <taxon>Pterygota</taxon>
        <taxon>Neoptera</taxon>
        <taxon>Endopterygota</taxon>
        <taxon>Hymenoptera</taxon>
        <taxon>Apocrita</taxon>
        <taxon>Ichneumonoidea</taxon>
        <taxon>Braconidae</taxon>
        <taxon>Euphorinae</taxon>
        <taxon>Microctonus</taxon>
    </lineage>
</organism>
<dbReference type="Gene3D" id="3.30.497.10">
    <property type="entry name" value="Antithrombin, subunit I, domain 2"/>
    <property type="match status" value="1"/>
</dbReference>
<keyword evidence="1" id="KW-0646">Protease inhibitor</keyword>
<evidence type="ECO:0000256" key="2">
    <source>
        <dbReference type="ARBA" id="ARBA00022900"/>
    </source>
</evidence>
<gene>
    <name evidence="4" type="ORF">PV328_011417</name>
</gene>
<dbReference type="AlphaFoldDB" id="A0AA39C4K2"/>
<evidence type="ECO:0000313" key="5">
    <source>
        <dbReference type="Proteomes" id="UP001168990"/>
    </source>
</evidence>
<reference evidence="4" key="2">
    <citation type="submission" date="2023-03" db="EMBL/GenBank/DDBJ databases">
        <authorList>
            <person name="Inwood S.N."/>
            <person name="Skelly J.G."/>
            <person name="Guhlin J."/>
            <person name="Harrop T.W.R."/>
            <person name="Goldson S.G."/>
            <person name="Dearden P.K."/>
        </authorList>
    </citation>
    <scope>NUCLEOTIDE SEQUENCE</scope>
    <source>
        <strain evidence="4">Irish</strain>
        <tissue evidence="4">Whole body</tissue>
    </source>
</reference>
<dbReference type="SUPFAM" id="SSF56574">
    <property type="entry name" value="Serpins"/>
    <property type="match status" value="2"/>
</dbReference>
<dbReference type="EMBL" id="JAQQBS010001425">
    <property type="protein sequence ID" value="KAK0157713.1"/>
    <property type="molecule type" value="Genomic_DNA"/>
</dbReference>